<evidence type="ECO:0000256" key="15">
    <source>
        <dbReference type="ARBA" id="ARBA00023128"/>
    </source>
</evidence>
<evidence type="ECO:0000256" key="24">
    <source>
        <dbReference type="ARBA" id="ARBA00049038"/>
    </source>
</evidence>
<dbReference type="PROSITE" id="PS00073">
    <property type="entry name" value="ACYL_COA_DH_2"/>
    <property type="match status" value="1"/>
</dbReference>
<evidence type="ECO:0000256" key="27">
    <source>
        <dbReference type="ARBA" id="ARBA00049224"/>
    </source>
</evidence>
<evidence type="ECO:0000256" key="26">
    <source>
        <dbReference type="ARBA" id="ARBA00049140"/>
    </source>
</evidence>
<dbReference type="GO" id="GO:0005743">
    <property type="term" value="C:mitochondrial inner membrane"/>
    <property type="evidence" value="ECO:0007669"/>
    <property type="project" value="UniProtKB-SubCell"/>
</dbReference>
<dbReference type="PANTHER" id="PTHR43884:SF11">
    <property type="entry name" value="VERY LONG-CHAIN SPECIFIC ACYL-COA DEHYDROGENASE, MITOCHONDRIAL"/>
    <property type="match status" value="1"/>
</dbReference>
<comment type="catalytic activity">
    <reaction evidence="21">
        <text>dodecanoyl-CoA + oxidized [electron-transfer flavoprotein] + H(+) = (2E)-dodecenoyl-CoA + reduced [electron-transfer flavoprotein]</text>
        <dbReference type="Rhea" id="RHEA:47296"/>
        <dbReference type="Rhea" id="RHEA-COMP:10685"/>
        <dbReference type="Rhea" id="RHEA-COMP:10686"/>
        <dbReference type="ChEBI" id="CHEBI:15378"/>
        <dbReference type="ChEBI" id="CHEBI:57330"/>
        <dbReference type="ChEBI" id="CHEBI:57375"/>
        <dbReference type="ChEBI" id="CHEBI:57692"/>
        <dbReference type="ChEBI" id="CHEBI:58307"/>
    </reaction>
    <physiologicalReaction direction="left-to-right" evidence="21">
        <dbReference type="Rhea" id="RHEA:47297"/>
    </physiologicalReaction>
</comment>
<dbReference type="SUPFAM" id="SSF56645">
    <property type="entry name" value="Acyl-CoA dehydrogenase NM domain-like"/>
    <property type="match status" value="1"/>
</dbReference>
<dbReference type="Gene3D" id="2.40.110.10">
    <property type="entry name" value="Butyryl-CoA Dehydrogenase, subunit A, domain 2"/>
    <property type="match status" value="1"/>
</dbReference>
<evidence type="ECO:0000256" key="23">
    <source>
        <dbReference type="ARBA" id="ARBA00048086"/>
    </source>
</evidence>
<keyword evidence="14" id="KW-0443">Lipid metabolism</keyword>
<evidence type="ECO:0000256" key="10">
    <source>
        <dbReference type="ARBA" id="ARBA00022832"/>
    </source>
</evidence>
<evidence type="ECO:0000259" key="31">
    <source>
        <dbReference type="Pfam" id="PF02771"/>
    </source>
</evidence>
<name>A0A182J7F3_ANOAO</name>
<evidence type="ECO:0000256" key="7">
    <source>
        <dbReference type="ARBA" id="ARBA00022792"/>
    </source>
</evidence>
<evidence type="ECO:0000259" key="30">
    <source>
        <dbReference type="Pfam" id="PF02770"/>
    </source>
</evidence>
<comment type="catalytic activity">
    <reaction evidence="22">
        <text>oxidized [electron-transfer flavoprotein] + hexadecanoyl-CoA + H(+) = (2E)-hexadecenoyl-CoA + reduced [electron-transfer flavoprotein]</text>
        <dbReference type="Rhea" id="RHEA:43448"/>
        <dbReference type="Rhea" id="RHEA-COMP:10685"/>
        <dbReference type="Rhea" id="RHEA-COMP:10686"/>
        <dbReference type="ChEBI" id="CHEBI:15378"/>
        <dbReference type="ChEBI" id="CHEBI:57379"/>
        <dbReference type="ChEBI" id="CHEBI:57692"/>
        <dbReference type="ChEBI" id="CHEBI:58307"/>
        <dbReference type="ChEBI" id="CHEBI:61526"/>
    </reaction>
    <physiologicalReaction direction="left-to-right" evidence="22">
        <dbReference type="Rhea" id="RHEA:43449"/>
    </physiologicalReaction>
</comment>
<dbReference type="SUPFAM" id="SSF47203">
    <property type="entry name" value="Acyl-CoA dehydrogenase C-terminal domain-like"/>
    <property type="match status" value="2"/>
</dbReference>
<dbReference type="VEuPathDB" id="VectorBase:AATE012793"/>
<dbReference type="AlphaFoldDB" id="A0A182J7F3"/>
<comment type="catalytic activity">
    <reaction evidence="24">
        <text>tetradecanoyl-CoA + oxidized [electron-transfer flavoprotein] + H(+) = (2E)-tetradecenoyl-CoA + reduced [electron-transfer flavoprotein]</text>
        <dbReference type="Rhea" id="RHEA:47316"/>
        <dbReference type="Rhea" id="RHEA-COMP:10685"/>
        <dbReference type="Rhea" id="RHEA-COMP:10686"/>
        <dbReference type="ChEBI" id="CHEBI:15378"/>
        <dbReference type="ChEBI" id="CHEBI:57385"/>
        <dbReference type="ChEBI" id="CHEBI:57692"/>
        <dbReference type="ChEBI" id="CHEBI:58307"/>
        <dbReference type="ChEBI" id="CHEBI:61405"/>
    </reaction>
    <physiologicalReaction direction="left-to-right" evidence="24">
        <dbReference type="Rhea" id="RHEA:47317"/>
    </physiologicalReaction>
</comment>
<protein>
    <recommendedName>
        <fullName evidence="18">Very long-chain specific acyl-CoA dehydrogenase, mitochondrial</fullName>
        <ecNumber evidence="17">1.3.8.9</ecNumber>
    </recommendedName>
</protein>
<keyword evidence="15" id="KW-0496">Mitochondrion</keyword>
<comment type="similarity">
    <text evidence="4 28">Belongs to the acyl-CoA dehydrogenase family.</text>
</comment>
<dbReference type="InterPro" id="IPR049448">
    <property type="entry name" value="ACAD9/ACADV-like_C"/>
</dbReference>
<dbReference type="InterPro" id="IPR046373">
    <property type="entry name" value="Acyl-CoA_Oxase/DH_mid-dom_sf"/>
</dbReference>
<dbReference type="FunFam" id="2.40.110.10:FF:000006">
    <property type="entry name" value="very long-chain specific acyl-CoA dehydrogenase, mitochondrial"/>
    <property type="match status" value="1"/>
</dbReference>
<feature type="domain" description="ACAD9/ACADV-like C-terminal" evidence="32">
    <location>
        <begin position="510"/>
        <end position="626"/>
    </location>
</feature>
<keyword evidence="16" id="KW-0472">Membrane</keyword>
<dbReference type="PROSITE" id="PS00072">
    <property type="entry name" value="ACYL_COA_DH_1"/>
    <property type="match status" value="1"/>
</dbReference>
<dbReference type="Pfam" id="PF02770">
    <property type="entry name" value="Acyl-CoA_dh_M"/>
    <property type="match status" value="1"/>
</dbReference>
<dbReference type="InterPro" id="IPR006091">
    <property type="entry name" value="Acyl-CoA_Oxase/DH_mid-dom"/>
</dbReference>
<evidence type="ECO:0000256" key="16">
    <source>
        <dbReference type="ARBA" id="ARBA00023136"/>
    </source>
</evidence>
<dbReference type="EnsemblMetazoa" id="AATE012793-RA">
    <property type="protein sequence ID" value="AATE012793-PA.1"/>
    <property type="gene ID" value="AATE012793"/>
</dbReference>
<evidence type="ECO:0000256" key="21">
    <source>
        <dbReference type="ARBA" id="ARBA00047893"/>
    </source>
</evidence>
<evidence type="ECO:0000256" key="5">
    <source>
        <dbReference type="ARBA" id="ARBA00022553"/>
    </source>
</evidence>
<evidence type="ECO:0000313" key="33">
    <source>
        <dbReference type="EnsemblMetazoa" id="AATE012793-PA.1"/>
    </source>
</evidence>
<keyword evidence="13 28" id="KW-0560">Oxidoreductase</keyword>
<evidence type="ECO:0000256" key="19">
    <source>
        <dbReference type="ARBA" id="ARBA00045422"/>
    </source>
</evidence>
<comment type="subcellular location">
    <subcellularLocation>
        <location evidence="2">Mitochondrion inner membrane</location>
        <topology evidence="2">Peripheral membrane protein</topology>
    </subcellularLocation>
</comment>
<comment type="catalytic activity">
    <reaction evidence="23">
        <text>tetracosanoyl-CoA + oxidized [electron-transfer flavoprotein] + H(+) = (2E)-tetracosenoyl-CoA + reduced [electron-transfer flavoprotein]</text>
        <dbReference type="Rhea" id="RHEA:47232"/>
        <dbReference type="Rhea" id="RHEA-COMP:10685"/>
        <dbReference type="Rhea" id="RHEA-COMP:10686"/>
        <dbReference type="ChEBI" id="CHEBI:15378"/>
        <dbReference type="ChEBI" id="CHEBI:57692"/>
        <dbReference type="ChEBI" id="CHEBI:58307"/>
        <dbReference type="ChEBI" id="CHEBI:65052"/>
        <dbReference type="ChEBI" id="CHEBI:74693"/>
    </reaction>
    <physiologicalReaction direction="left-to-right" evidence="23">
        <dbReference type="Rhea" id="RHEA:47233"/>
    </physiologicalReaction>
</comment>
<evidence type="ECO:0000256" key="17">
    <source>
        <dbReference type="ARBA" id="ARBA00039034"/>
    </source>
</evidence>
<comment type="cofactor">
    <cofactor evidence="1 28">
        <name>FAD</name>
        <dbReference type="ChEBI" id="CHEBI:57692"/>
    </cofactor>
</comment>
<evidence type="ECO:0000256" key="18">
    <source>
        <dbReference type="ARBA" id="ARBA00040902"/>
    </source>
</evidence>
<dbReference type="Pfam" id="PF02771">
    <property type="entry name" value="Acyl-CoA_dh_N"/>
    <property type="match status" value="1"/>
</dbReference>
<dbReference type="Gene3D" id="1.10.540.10">
    <property type="entry name" value="Acyl-CoA dehydrogenase/oxidase, N-terminal domain"/>
    <property type="match status" value="1"/>
</dbReference>
<proteinExistence type="inferred from homology"/>
<organism evidence="33">
    <name type="scientific">Anopheles atroparvus</name>
    <name type="common">European mosquito</name>
    <dbReference type="NCBI Taxonomy" id="41427"/>
    <lineage>
        <taxon>Eukaryota</taxon>
        <taxon>Metazoa</taxon>
        <taxon>Ecdysozoa</taxon>
        <taxon>Arthropoda</taxon>
        <taxon>Hexapoda</taxon>
        <taxon>Insecta</taxon>
        <taxon>Pterygota</taxon>
        <taxon>Neoptera</taxon>
        <taxon>Endopterygota</taxon>
        <taxon>Diptera</taxon>
        <taxon>Nematocera</taxon>
        <taxon>Culicoidea</taxon>
        <taxon>Culicidae</taxon>
        <taxon>Anophelinae</taxon>
        <taxon>Anopheles</taxon>
    </lineage>
</organism>
<keyword evidence="5" id="KW-0597">Phosphoprotein</keyword>
<comment type="catalytic activity">
    <reaction evidence="25">
        <text>a very-long-chain 2,3-saturated fatty acyl-CoA + oxidized [electron-transfer flavoprotein] + H(+) = a very-long-chain (2E)-enoyl-CoA + reduced [electron-transfer flavoprotein]</text>
        <dbReference type="Rhea" id="RHEA:19181"/>
        <dbReference type="Rhea" id="RHEA-COMP:10685"/>
        <dbReference type="Rhea" id="RHEA-COMP:10686"/>
        <dbReference type="ChEBI" id="CHEBI:15378"/>
        <dbReference type="ChEBI" id="CHEBI:57692"/>
        <dbReference type="ChEBI" id="CHEBI:58307"/>
        <dbReference type="ChEBI" id="CHEBI:83724"/>
        <dbReference type="ChEBI" id="CHEBI:83728"/>
        <dbReference type="EC" id="1.3.8.9"/>
    </reaction>
    <physiologicalReaction direction="left-to-right" evidence="25">
        <dbReference type="Rhea" id="RHEA:19182"/>
    </physiologicalReaction>
</comment>
<keyword evidence="7" id="KW-0999">Mitochondrion inner membrane</keyword>
<comment type="pathway">
    <text evidence="3">Lipid metabolism; mitochondrial fatty acid beta-oxidation.</text>
</comment>
<evidence type="ECO:0000256" key="13">
    <source>
        <dbReference type="ARBA" id="ARBA00023002"/>
    </source>
</evidence>
<evidence type="ECO:0000256" key="9">
    <source>
        <dbReference type="ARBA" id="ARBA00022827"/>
    </source>
</evidence>
<dbReference type="InterPro" id="IPR036250">
    <property type="entry name" value="AcylCo_DH-like_C"/>
</dbReference>
<dbReference type="GO" id="GO:0017099">
    <property type="term" value="F:very-long-chain fatty acyl-CoA dehydrogenase activity"/>
    <property type="evidence" value="ECO:0007669"/>
    <property type="project" value="UniProtKB-EC"/>
</dbReference>
<dbReference type="GO" id="GO:0006631">
    <property type="term" value="P:fatty acid metabolic process"/>
    <property type="evidence" value="ECO:0007669"/>
    <property type="project" value="UniProtKB-KW"/>
</dbReference>
<dbReference type="FunFam" id="1.10.540.10:FF:000001">
    <property type="entry name" value="Very long-chain-specific acyl-CoA dehydrogenase, mitochondrial"/>
    <property type="match status" value="1"/>
</dbReference>
<evidence type="ECO:0000256" key="14">
    <source>
        <dbReference type="ARBA" id="ARBA00023098"/>
    </source>
</evidence>
<evidence type="ECO:0000256" key="12">
    <source>
        <dbReference type="ARBA" id="ARBA00022990"/>
    </source>
</evidence>
<feature type="domain" description="Acyl-CoA oxidase/dehydrogenase middle" evidence="30">
    <location>
        <begin position="195"/>
        <end position="297"/>
    </location>
</feature>
<evidence type="ECO:0000256" key="8">
    <source>
        <dbReference type="ARBA" id="ARBA00022799"/>
    </source>
</evidence>
<evidence type="ECO:0000256" key="11">
    <source>
        <dbReference type="ARBA" id="ARBA00022946"/>
    </source>
</evidence>
<comment type="function">
    <text evidence="19">Very long-chain specific acyl-CoA dehydrogenase is one of the acyl-CoA dehydrogenases that catalyze the first step of mitochondrial fatty acid beta-oxidation, an aerobic process breaking down fatty acids into acetyl-CoA and allowing the production of energy from fats. The first step of fatty acid beta-oxidation consists in the removal of one hydrogen from C-2 and C-3 of the straight-chain fatty acyl-CoA thioester, resulting in the formation of trans-2-enoyl-CoA. Among the different mitochondrial acyl-CoA dehydrogenases, very long-chain specific acyl-CoA dehydrogenase acts specifically on acyl-CoAs with saturated 12 to 24 carbons long primary chains.</text>
</comment>
<evidence type="ECO:0000256" key="28">
    <source>
        <dbReference type="RuleBase" id="RU362125"/>
    </source>
</evidence>
<evidence type="ECO:0000256" key="20">
    <source>
        <dbReference type="ARBA" id="ARBA00046812"/>
    </source>
</evidence>
<dbReference type="InterPro" id="IPR009100">
    <property type="entry name" value="AcylCoA_DH/oxidase_NM_dom_sf"/>
</dbReference>
<dbReference type="PANTHER" id="PTHR43884">
    <property type="entry name" value="ACYL-COA DEHYDROGENASE"/>
    <property type="match status" value="1"/>
</dbReference>
<feature type="domain" description="Acyl-CoA dehydrogenase/oxidase N-terminal" evidence="31">
    <location>
        <begin position="86"/>
        <end position="191"/>
    </location>
</feature>
<accession>A0A182J7F3</accession>
<dbReference type="InterPro" id="IPR037069">
    <property type="entry name" value="AcylCoA_DH/ox_N_sf"/>
</dbReference>
<keyword evidence="8" id="KW-0702">S-nitrosylation</keyword>
<evidence type="ECO:0000259" key="29">
    <source>
        <dbReference type="Pfam" id="PF00441"/>
    </source>
</evidence>
<sequence>MLRFGQLVVRNSQKVKGIELRRCLSAAPQVNRAESKEQQAAAPAEADKQRPNMSFLTNIFRGEVQPAQVFPYPEALDAEQKEYIAAFVDPVTKFFEEVNDPVKNDANAAIDEKTTEALWELGAFSLQVPPEYGGLGLNNTQYSRMCDIIGGQDLGLGIFIGAHQSIGFKGILLYGTKEQKEKYLPKVSTGKTYAAFALTEPSSGSDAGSIRCRAVKSADGKHYVLNGSKIWISNGGIADIMTVFAQTEIEDPKTGQKKDKVTAFIVERGFGGVSSGPPENKMGIKCSNTAEVYFEDVPIPMENVLGGEGNGFKVAMNILNNGRFGMAATLSGTMRACIQKAAEHATNRVQFGRKIETYGGIQEKLAKMAMHHYATQSMAYMISGNMDTGSQDFHLEAAISKVFASESAWYVCDEAIQILGGMGFMKDCGLERVMRDLRIFRIFEGTNDILRLFVALTGIQYAGSHLKELQRAFKNPATNMGLIFKEGSRRAIRSIGYGGTDLSGHVAAPLQGSAKQCSECIDLFGQTVESLLIKYGKKIVDEQFLLNRLADAAIDTYSMAVVLSRASRSVRKDLPSAEHEVLMTKAWCHEASDRVRVNIRKINNDSFAKNYGVMSQISKNICANNGIAHNNPLDID</sequence>
<keyword evidence="12" id="KW-0007">Acetylation</keyword>
<comment type="catalytic activity">
    <reaction evidence="27">
        <text>octadecanoyl-CoA + oxidized [electron-transfer flavoprotein] + H(+) = (2E)-octadecenoyl-CoA + reduced [electron-transfer flavoprotein]</text>
        <dbReference type="Rhea" id="RHEA:47240"/>
        <dbReference type="Rhea" id="RHEA-COMP:10685"/>
        <dbReference type="Rhea" id="RHEA-COMP:10686"/>
        <dbReference type="ChEBI" id="CHEBI:15378"/>
        <dbReference type="ChEBI" id="CHEBI:57394"/>
        <dbReference type="ChEBI" id="CHEBI:57692"/>
        <dbReference type="ChEBI" id="CHEBI:58307"/>
        <dbReference type="ChEBI" id="CHEBI:71412"/>
    </reaction>
    <physiologicalReaction direction="left-to-right" evidence="27">
        <dbReference type="Rhea" id="RHEA:47241"/>
    </physiologicalReaction>
</comment>
<evidence type="ECO:0000259" key="32">
    <source>
        <dbReference type="Pfam" id="PF21343"/>
    </source>
</evidence>
<dbReference type="GO" id="GO:0050660">
    <property type="term" value="F:flavin adenine dinucleotide binding"/>
    <property type="evidence" value="ECO:0007669"/>
    <property type="project" value="InterPro"/>
</dbReference>
<feature type="domain" description="Acyl-CoA dehydrogenase/oxidase C-terminal" evidence="29">
    <location>
        <begin position="309"/>
        <end position="455"/>
    </location>
</feature>
<keyword evidence="6 28" id="KW-0285">Flavoprotein</keyword>
<dbReference type="Gene3D" id="1.20.140.10">
    <property type="entry name" value="Butyryl-CoA Dehydrogenase, subunit A, domain 3"/>
    <property type="match status" value="2"/>
</dbReference>
<evidence type="ECO:0000256" key="1">
    <source>
        <dbReference type="ARBA" id="ARBA00001974"/>
    </source>
</evidence>
<keyword evidence="10" id="KW-0276">Fatty acid metabolism</keyword>
<keyword evidence="9 28" id="KW-0274">FAD</keyword>
<dbReference type="Pfam" id="PF00441">
    <property type="entry name" value="Acyl-CoA_dh_1"/>
    <property type="match status" value="1"/>
</dbReference>
<evidence type="ECO:0000256" key="25">
    <source>
        <dbReference type="ARBA" id="ARBA00049050"/>
    </source>
</evidence>
<dbReference type="STRING" id="41427.A0A182J7F3"/>
<dbReference type="CDD" id="cd01161">
    <property type="entry name" value="VLCAD"/>
    <property type="match status" value="1"/>
</dbReference>
<dbReference type="Pfam" id="PF21343">
    <property type="entry name" value="ACAD9-ACADV_C"/>
    <property type="match status" value="1"/>
</dbReference>
<dbReference type="GO" id="GO:0000062">
    <property type="term" value="F:fatty-acyl-CoA binding"/>
    <property type="evidence" value="ECO:0007669"/>
    <property type="project" value="TreeGrafter"/>
</dbReference>
<evidence type="ECO:0000256" key="6">
    <source>
        <dbReference type="ARBA" id="ARBA00022630"/>
    </source>
</evidence>
<evidence type="ECO:0000256" key="4">
    <source>
        <dbReference type="ARBA" id="ARBA00009347"/>
    </source>
</evidence>
<dbReference type="EC" id="1.3.8.9" evidence="17"/>
<evidence type="ECO:0000256" key="2">
    <source>
        <dbReference type="ARBA" id="ARBA00004637"/>
    </source>
</evidence>
<keyword evidence="11" id="KW-0809">Transit peptide</keyword>
<dbReference type="InterPro" id="IPR006089">
    <property type="entry name" value="Acyl-CoA_DH_CS"/>
</dbReference>
<comment type="subunit">
    <text evidence="20">Homodimer. Homodimerizes after import into the mitochondrion.</text>
</comment>
<dbReference type="InterPro" id="IPR013786">
    <property type="entry name" value="AcylCoA_DH/ox_N"/>
</dbReference>
<dbReference type="FunFam" id="1.20.140.10:FF:000008">
    <property type="entry name" value="acyl-CoA dehydrogenase family member 9, mitochondrial"/>
    <property type="match status" value="1"/>
</dbReference>
<evidence type="ECO:0000256" key="3">
    <source>
        <dbReference type="ARBA" id="ARBA00005198"/>
    </source>
</evidence>
<dbReference type="InterPro" id="IPR009075">
    <property type="entry name" value="AcylCo_DH/oxidase_C"/>
</dbReference>
<comment type="catalytic activity">
    <reaction evidence="26">
        <text>eicosanoyl-CoA + oxidized [electron-transfer flavoprotein] + H(+) = (2E)-eicosenoyl-CoA + reduced [electron-transfer flavoprotein]</text>
        <dbReference type="Rhea" id="RHEA:47236"/>
        <dbReference type="Rhea" id="RHEA-COMP:10685"/>
        <dbReference type="Rhea" id="RHEA-COMP:10686"/>
        <dbReference type="ChEBI" id="CHEBI:15378"/>
        <dbReference type="ChEBI" id="CHEBI:57380"/>
        <dbReference type="ChEBI" id="CHEBI:57692"/>
        <dbReference type="ChEBI" id="CHEBI:58307"/>
        <dbReference type="ChEBI" id="CHEBI:74691"/>
    </reaction>
    <physiologicalReaction direction="left-to-right" evidence="26">
        <dbReference type="Rhea" id="RHEA:47237"/>
    </physiologicalReaction>
</comment>
<evidence type="ECO:0000256" key="22">
    <source>
        <dbReference type="ARBA" id="ARBA00047916"/>
    </source>
</evidence>
<reference evidence="33" key="1">
    <citation type="submission" date="2022-08" db="UniProtKB">
        <authorList>
            <consortium name="EnsemblMetazoa"/>
        </authorList>
    </citation>
    <scope>IDENTIFICATION</scope>
    <source>
        <strain evidence="33">EBRO</strain>
    </source>
</reference>